<dbReference type="EMBL" id="WKJQ01000001">
    <property type="protein sequence ID" value="MRW95870.1"/>
    <property type="molecule type" value="Genomic_DNA"/>
</dbReference>
<dbReference type="RefSeq" id="WP_151109763.1">
    <property type="nucleotide sequence ID" value="NZ_WKJQ01000001.1"/>
</dbReference>
<reference evidence="2 3" key="1">
    <citation type="submission" date="2019-11" db="EMBL/GenBank/DDBJ databases">
        <title>Whole genome sequence of Haloferax sp. MBLA0078.</title>
        <authorList>
            <person name="Seo M.-J."/>
            <person name="Cho E.-S."/>
        </authorList>
    </citation>
    <scope>NUCLEOTIDE SEQUENCE [LARGE SCALE GENOMIC DNA]</scope>
    <source>
        <strain evidence="2 3">MBLA0078</strain>
    </source>
</reference>
<evidence type="ECO:0000313" key="3">
    <source>
        <dbReference type="Proteomes" id="UP000443423"/>
    </source>
</evidence>
<accession>A0A6A8G3U9</accession>
<dbReference type="AlphaFoldDB" id="A0A6A8G3U9"/>
<comment type="caution">
    <text evidence="2">The sequence shown here is derived from an EMBL/GenBank/DDBJ whole genome shotgun (WGS) entry which is preliminary data.</text>
</comment>
<dbReference type="Pfam" id="PF01037">
    <property type="entry name" value="AsnC_trans_reg"/>
    <property type="match status" value="1"/>
</dbReference>
<gene>
    <name evidence="2" type="ORF">GJR99_04675</name>
</gene>
<evidence type="ECO:0000259" key="1">
    <source>
        <dbReference type="Pfam" id="PF01037"/>
    </source>
</evidence>
<dbReference type="OrthoDB" id="8136at2157"/>
<dbReference type="InterPro" id="IPR019887">
    <property type="entry name" value="Tscrpt_reg_AsnC/Lrp_C"/>
</dbReference>
<dbReference type="SUPFAM" id="SSF54909">
    <property type="entry name" value="Dimeric alpha+beta barrel"/>
    <property type="match status" value="1"/>
</dbReference>
<dbReference type="Proteomes" id="UP000443423">
    <property type="component" value="Unassembled WGS sequence"/>
</dbReference>
<name>A0A6A8G3U9_9EURY</name>
<sequence>MVQAYVTIQTGGGTSQNVVEELRELGKVRKANIVAGEVDVIAEVEAESEQDLLRLISDEIQSIDGVGRTRTCIILG</sequence>
<evidence type="ECO:0000313" key="2">
    <source>
        <dbReference type="EMBL" id="MRW95870.1"/>
    </source>
</evidence>
<protein>
    <submittedName>
        <fullName evidence="2">Lrp/AsnC family transcriptional regulator</fullName>
    </submittedName>
</protein>
<dbReference type="Gene3D" id="3.30.70.920">
    <property type="match status" value="1"/>
</dbReference>
<dbReference type="InterPro" id="IPR011008">
    <property type="entry name" value="Dimeric_a/b-barrel"/>
</dbReference>
<organism evidence="2 3">
    <name type="scientific">Haloferax marinum</name>
    <dbReference type="NCBI Taxonomy" id="2666143"/>
    <lineage>
        <taxon>Archaea</taxon>
        <taxon>Methanobacteriati</taxon>
        <taxon>Methanobacteriota</taxon>
        <taxon>Stenosarchaea group</taxon>
        <taxon>Halobacteria</taxon>
        <taxon>Halobacteriales</taxon>
        <taxon>Haloferacaceae</taxon>
        <taxon>Haloferax</taxon>
    </lineage>
</organism>
<feature type="domain" description="Transcription regulator AsnC/Lrp ligand binding" evidence="1">
    <location>
        <begin position="6"/>
        <end position="75"/>
    </location>
</feature>
<keyword evidence="3" id="KW-1185">Reference proteome</keyword>
<proteinExistence type="predicted"/>